<evidence type="ECO:0000313" key="3">
    <source>
        <dbReference type="EMBL" id="KAJ4980667.1"/>
    </source>
</evidence>
<dbReference type="SMART" id="SM00256">
    <property type="entry name" value="FBOX"/>
    <property type="match status" value="1"/>
</dbReference>
<evidence type="ECO:0000313" key="4">
    <source>
        <dbReference type="Proteomes" id="UP001141806"/>
    </source>
</evidence>
<dbReference type="InterPro" id="IPR053772">
    <property type="entry name" value="At1g61320/At1g61330-like"/>
</dbReference>
<dbReference type="CDD" id="cd09917">
    <property type="entry name" value="F-box_SF"/>
    <property type="match status" value="1"/>
</dbReference>
<dbReference type="EMBL" id="JAMYWD010000001">
    <property type="protein sequence ID" value="KAJ4980667.1"/>
    <property type="molecule type" value="Genomic_DNA"/>
</dbReference>
<evidence type="ECO:0000259" key="1">
    <source>
        <dbReference type="SMART" id="SM00256"/>
    </source>
</evidence>
<evidence type="ECO:0000259" key="2">
    <source>
        <dbReference type="SMART" id="SM00579"/>
    </source>
</evidence>
<dbReference type="Proteomes" id="UP001141806">
    <property type="component" value="Unassembled WGS sequence"/>
</dbReference>
<dbReference type="InterPro" id="IPR055357">
    <property type="entry name" value="LRR_At1g61320_AtMIF1"/>
</dbReference>
<dbReference type="Pfam" id="PF23622">
    <property type="entry name" value="LRR_At1g61320_AtMIF1"/>
    <property type="match status" value="1"/>
</dbReference>
<sequence length="477" mass="55236">MSFHACGTTSGNGNSVKLFIIAFSSSTMFFMPELYIMADKSISDLCPEMVIMIITFLSLPDAMNLCSLCRSWHHLWSHCRIIELDETSFPTYGDGELVVRSRFIEYVKRVISRLDAPTLSKFSLRVGYEPQYHKLIEDWIWFATVRKVEELNLDFSVGTFIMPEFFSRLGGSIKFLILKSCYLVKLDFQSFVSLSKVSFSRIEISMTDVLNLVTNCPLLEDFSLVQCSGLLTVILKLPRMKLKRLVVKDCEPLSLGIELTVPNLRYFEYSGGLVRFDLRHLDRIEEAILDYDIEIYFNYQILEIKHLIRGLKQVRILKLCSYVYKVFPTEYHFFHEPPVQLENLVHLTVKTCMESYELPGIMCFLACAPNLRYLSIISGFTRSIDDFLYFNFPLMPDGFWMPPKWPLNCLEMVEMMAFSADNYEMDLLKFLLRNGVVLQKVIIKPKQASEKNFQAILGLQNVEKASETVQIVYESMS</sequence>
<dbReference type="PANTHER" id="PTHR34145">
    <property type="entry name" value="OS02G0105600 PROTEIN"/>
    <property type="match status" value="1"/>
</dbReference>
<comment type="caution">
    <text evidence="3">The sequence shown here is derived from an EMBL/GenBank/DDBJ whole genome shotgun (WGS) entry which is preliminary data.</text>
</comment>
<protein>
    <recommendedName>
        <fullName evidence="5">F-box domain-containing protein</fullName>
    </recommendedName>
</protein>
<feature type="domain" description="F-box" evidence="1">
    <location>
        <begin position="45"/>
        <end position="85"/>
    </location>
</feature>
<dbReference type="Pfam" id="PF00646">
    <property type="entry name" value="F-box"/>
    <property type="match status" value="1"/>
</dbReference>
<keyword evidence="4" id="KW-1185">Reference proteome</keyword>
<dbReference type="InterPro" id="IPR036047">
    <property type="entry name" value="F-box-like_dom_sf"/>
</dbReference>
<evidence type="ECO:0008006" key="5">
    <source>
        <dbReference type="Google" id="ProtNLM"/>
    </source>
</evidence>
<dbReference type="Gene3D" id="3.80.10.10">
    <property type="entry name" value="Ribonuclease Inhibitor"/>
    <property type="match status" value="1"/>
</dbReference>
<dbReference type="SMART" id="SM00579">
    <property type="entry name" value="FBD"/>
    <property type="match status" value="1"/>
</dbReference>
<dbReference type="SUPFAM" id="SSF52047">
    <property type="entry name" value="RNI-like"/>
    <property type="match status" value="1"/>
</dbReference>
<dbReference type="InterPro" id="IPR032675">
    <property type="entry name" value="LRR_dom_sf"/>
</dbReference>
<organism evidence="3 4">
    <name type="scientific">Protea cynaroides</name>
    <dbReference type="NCBI Taxonomy" id="273540"/>
    <lineage>
        <taxon>Eukaryota</taxon>
        <taxon>Viridiplantae</taxon>
        <taxon>Streptophyta</taxon>
        <taxon>Embryophyta</taxon>
        <taxon>Tracheophyta</taxon>
        <taxon>Spermatophyta</taxon>
        <taxon>Magnoliopsida</taxon>
        <taxon>Proteales</taxon>
        <taxon>Proteaceae</taxon>
        <taxon>Protea</taxon>
    </lineage>
</organism>
<dbReference type="PANTHER" id="PTHR34145:SF28">
    <property type="entry name" value="F-BOX DOMAIN-CONTAINING PROTEIN"/>
    <property type="match status" value="1"/>
</dbReference>
<accession>A0A9Q0R2K5</accession>
<gene>
    <name evidence="3" type="ORF">NE237_031504</name>
</gene>
<proteinExistence type="predicted"/>
<dbReference type="InterPro" id="IPR006566">
    <property type="entry name" value="FBD"/>
</dbReference>
<dbReference type="SUPFAM" id="SSF81383">
    <property type="entry name" value="F-box domain"/>
    <property type="match status" value="1"/>
</dbReference>
<reference evidence="3" key="1">
    <citation type="journal article" date="2023" name="Plant J.">
        <title>The genome of the king protea, Protea cynaroides.</title>
        <authorList>
            <person name="Chang J."/>
            <person name="Duong T.A."/>
            <person name="Schoeman C."/>
            <person name="Ma X."/>
            <person name="Roodt D."/>
            <person name="Barker N."/>
            <person name="Li Z."/>
            <person name="Van de Peer Y."/>
            <person name="Mizrachi E."/>
        </authorList>
    </citation>
    <scope>NUCLEOTIDE SEQUENCE</scope>
    <source>
        <tissue evidence="3">Young leaves</tissue>
    </source>
</reference>
<feature type="domain" description="FBD" evidence="2">
    <location>
        <begin position="404"/>
        <end position="474"/>
    </location>
</feature>
<dbReference type="AlphaFoldDB" id="A0A9Q0R2K5"/>
<dbReference type="OrthoDB" id="1939276at2759"/>
<name>A0A9Q0R2K5_9MAGN</name>
<dbReference type="InterPro" id="IPR001810">
    <property type="entry name" value="F-box_dom"/>
</dbReference>